<dbReference type="OrthoDB" id="58416at2759"/>
<dbReference type="PANTHER" id="PTHR38048:SF2">
    <property type="entry name" value="HEMERYTHRIN-LIKE DOMAIN-CONTAINING PROTEIN"/>
    <property type="match status" value="1"/>
</dbReference>
<accession>A0A0C3D1L5</accession>
<dbReference type="InterPro" id="IPR012312">
    <property type="entry name" value="Hemerythrin-like"/>
</dbReference>
<dbReference type="CDD" id="cd12108">
    <property type="entry name" value="Hr-like"/>
    <property type="match status" value="1"/>
</dbReference>
<evidence type="ECO:0000313" key="2">
    <source>
        <dbReference type="EMBL" id="KIM95797.1"/>
    </source>
</evidence>
<evidence type="ECO:0000259" key="1">
    <source>
        <dbReference type="Pfam" id="PF01814"/>
    </source>
</evidence>
<feature type="domain" description="Hemerythrin-like" evidence="1">
    <location>
        <begin position="34"/>
        <end position="156"/>
    </location>
</feature>
<reference evidence="2 3" key="1">
    <citation type="submission" date="2014-04" db="EMBL/GenBank/DDBJ databases">
        <authorList>
            <consortium name="DOE Joint Genome Institute"/>
            <person name="Kuo A."/>
            <person name="Martino E."/>
            <person name="Perotto S."/>
            <person name="Kohler A."/>
            <person name="Nagy L.G."/>
            <person name="Floudas D."/>
            <person name="Copeland A."/>
            <person name="Barry K.W."/>
            <person name="Cichocki N."/>
            <person name="Veneault-Fourrey C."/>
            <person name="LaButti K."/>
            <person name="Lindquist E.A."/>
            <person name="Lipzen A."/>
            <person name="Lundell T."/>
            <person name="Morin E."/>
            <person name="Murat C."/>
            <person name="Sun H."/>
            <person name="Tunlid A."/>
            <person name="Henrissat B."/>
            <person name="Grigoriev I.V."/>
            <person name="Hibbett D.S."/>
            <person name="Martin F."/>
            <person name="Nordberg H.P."/>
            <person name="Cantor M.N."/>
            <person name="Hua S.X."/>
        </authorList>
    </citation>
    <scope>NUCLEOTIDE SEQUENCE [LARGE SCALE GENOMIC DNA]</scope>
    <source>
        <strain evidence="2 3">Zn</strain>
    </source>
</reference>
<dbReference type="Gene3D" id="1.20.120.520">
    <property type="entry name" value="nmb1532 protein domain like"/>
    <property type="match status" value="1"/>
</dbReference>
<gene>
    <name evidence="2" type="ORF">OIDMADRAFT_75892</name>
</gene>
<evidence type="ECO:0000313" key="3">
    <source>
        <dbReference type="Proteomes" id="UP000054321"/>
    </source>
</evidence>
<feature type="non-terminal residue" evidence="2">
    <location>
        <position position="238"/>
    </location>
</feature>
<dbReference type="PANTHER" id="PTHR38048">
    <property type="entry name" value="EXPRESSED PROTEIN"/>
    <property type="match status" value="1"/>
</dbReference>
<sequence>ARPWANRPYPLITTPTAKGAKASVGSIHVATGMALAHNLFIRYLNSIYLQATGITRSEDVDAFLLYCRAWCTIIHEHHQGEETTFFSMIAEYTAEKDIMKTSVEQHNAFDSGIQVFEKYVTETPPKDYSGSTLRTLIDNFAPALVKHLHAEISTLLSIGEEFGGEKLRKSYDEWEKQVMKESRAKSDPYVMLPAGFGAVDRAFENGAHRNWPEFPWFVPYLNKFVFARTHAKAWQFSP</sequence>
<name>A0A0C3D1L5_OIDMZ</name>
<reference evidence="3" key="2">
    <citation type="submission" date="2015-01" db="EMBL/GenBank/DDBJ databases">
        <title>Evolutionary Origins and Diversification of the Mycorrhizal Mutualists.</title>
        <authorList>
            <consortium name="DOE Joint Genome Institute"/>
            <consortium name="Mycorrhizal Genomics Consortium"/>
            <person name="Kohler A."/>
            <person name="Kuo A."/>
            <person name="Nagy L.G."/>
            <person name="Floudas D."/>
            <person name="Copeland A."/>
            <person name="Barry K.W."/>
            <person name="Cichocki N."/>
            <person name="Veneault-Fourrey C."/>
            <person name="LaButti K."/>
            <person name="Lindquist E.A."/>
            <person name="Lipzen A."/>
            <person name="Lundell T."/>
            <person name="Morin E."/>
            <person name="Murat C."/>
            <person name="Riley R."/>
            <person name="Ohm R."/>
            <person name="Sun H."/>
            <person name="Tunlid A."/>
            <person name="Henrissat B."/>
            <person name="Grigoriev I.V."/>
            <person name="Hibbett D.S."/>
            <person name="Martin F."/>
        </authorList>
    </citation>
    <scope>NUCLEOTIDE SEQUENCE [LARGE SCALE GENOMIC DNA]</scope>
    <source>
        <strain evidence="3">Zn</strain>
    </source>
</reference>
<dbReference type="STRING" id="913774.A0A0C3D1L5"/>
<dbReference type="Proteomes" id="UP000054321">
    <property type="component" value="Unassembled WGS sequence"/>
</dbReference>
<dbReference type="Pfam" id="PF01814">
    <property type="entry name" value="Hemerythrin"/>
    <property type="match status" value="1"/>
</dbReference>
<dbReference type="InterPro" id="IPR053206">
    <property type="entry name" value="Dimeric_xanthone_biosynth"/>
</dbReference>
<protein>
    <recommendedName>
        <fullName evidence="1">Hemerythrin-like domain-containing protein</fullName>
    </recommendedName>
</protein>
<dbReference type="HOGENOM" id="CLU_066708_0_0_1"/>
<dbReference type="EMBL" id="KN832886">
    <property type="protein sequence ID" value="KIM95797.1"/>
    <property type="molecule type" value="Genomic_DNA"/>
</dbReference>
<feature type="non-terminal residue" evidence="2">
    <location>
        <position position="1"/>
    </location>
</feature>
<proteinExistence type="predicted"/>
<dbReference type="InParanoid" id="A0A0C3D1L5"/>
<dbReference type="AlphaFoldDB" id="A0A0C3D1L5"/>
<organism evidence="2 3">
    <name type="scientific">Oidiodendron maius (strain Zn)</name>
    <dbReference type="NCBI Taxonomy" id="913774"/>
    <lineage>
        <taxon>Eukaryota</taxon>
        <taxon>Fungi</taxon>
        <taxon>Dikarya</taxon>
        <taxon>Ascomycota</taxon>
        <taxon>Pezizomycotina</taxon>
        <taxon>Leotiomycetes</taxon>
        <taxon>Leotiomycetes incertae sedis</taxon>
        <taxon>Myxotrichaceae</taxon>
        <taxon>Oidiodendron</taxon>
    </lineage>
</organism>
<keyword evidence="3" id="KW-1185">Reference proteome</keyword>